<feature type="transmembrane region" description="Helical" evidence="1">
    <location>
        <begin position="98"/>
        <end position="119"/>
    </location>
</feature>
<feature type="transmembrane region" description="Helical" evidence="1">
    <location>
        <begin position="72"/>
        <end position="91"/>
    </location>
</feature>
<keyword evidence="3" id="KW-1185">Reference proteome</keyword>
<protein>
    <recommendedName>
        <fullName evidence="4">SirB2 protein</fullName>
    </recommendedName>
</protein>
<evidence type="ECO:0000256" key="1">
    <source>
        <dbReference type="SAM" id="Phobius"/>
    </source>
</evidence>
<sequence length="127" mass="13946">MYVALKNIHLILIALSAGLFITQYILMVSKSPLQNKKFIKVTPHAVNGLLILSGILLLLVTGWVPFRPGSEWLTEKFTCVLAYIALGVFALKMGKNQLLRGFAFLGALGWLLMAAKIGMTKMPILMG</sequence>
<feature type="transmembrane region" description="Helical" evidence="1">
    <location>
        <begin position="6"/>
        <end position="26"/>
    </location>
</feature>
<keyword evidence="1" id="KW-0812">Transmembrane</keyword>
<proteinExistence type="predicted"/>
<dbReference type="InterPro" id="IPR007360">
    <property type="entry name" value="SirB"/>
</dbReference>
<reference evidence="2 3" key="1">
    <citation type="submission" date="2013-10" db="EMBL/GenBank/DDBJ databases">
        <authorList>
            <person name="Ichikawa N."/>
            <person name="Kimura A."/>
            <person name="Ohji S."/>
            <person name="Hosoyama A."/>
            <person name="Fujita N."/>
        </authorList>
    </citation>
    <scope>NUCLEOTIDE SEQUENCE [LARGE SCALE GENOMIC DNA]</scope>
    <source>
        <strain evidence="2 3">NBRC 102217</strain>
    </source>
</reference>
<dbReference type="EMBL" id="BAUJ01000005">
    <property type="protein sequence ID" value="GAD88571.1"/>
    <property type="molecule type" value="Genomic_DNA"/>
</dbReference>
<keyword evidence="1" id="KW-1133">Transmembrane helix</keyword>
<keyword evidence="1" id="KW-0472">Membrane</keyword>
<dbReference type="PANTHER" id="PTHR39594">
    <property type="entry name" value="PROTEIN YCHQ"/>
    <property type="match status" value="1"/>
</dbReference>
<dbReference type="eggNOG" id="COG3094">
    <property type="taxonomic scope" value="Bacteria"/>
</dbReference>
<gene>
    <name evidence="2" type="ORF">VHA01S_005_01750</name>
</gene>
<dbReference type="RefSeq" id="WP_023402955.1">
    <property type="nucleotide sequence ID" value="NZ_BAUJ01000005.1"/>
</dbReference>
<organism evidence="2 3">
    <name type="scientific">Vibrio halioticoli NBRC 102217</name>
    <dbReference type="NCBI Taxonomy" id="1219072"/>
    <lineage>
        <taxon>Bacteria</taxon>
        <taxon>Pseudomonadati</taxon>
        <taxon>Pseudomonadota</taxon>
        <taxon>Gammaproteobacteria</taxon>
        <taxon>Vibrionales</taxon>
        <taxon>Vibrionaceae</taxon>
        <taxon>Vibrio</taxon>
    </lineage>
</organism>
<dbReference type="PIRSF" id="PIRSF005610">
    <property type="entry name" value="SirB"/>
    <property type="match status" value="1"/>
</dbReference>
<dbReference type="OrthoDB" id="5588650at2"/>
<reference evidence="2 3" key="2">
    <citation type="submission" date="2013-11" db="EMBL/GenBank/DDBJ databases">
        <title>Whole genome shotgun sequence of Vibrio halioticoli NBRC 102217.</title>
        <authorList>
            <person name="Isaki S."/>
            <person name="Kimura A."/>
            <person name="Ohji S."/>
            <person name="Hosoyama A."/>
            <person name="Fujita N."/>
            <person name="Hashimoto M."/>
            <person name="Hosoyama Y."/>
            <person name="Yamazoe A."/>
        </authorList>
    </citation>
    <scope>NUCLEOTIDE SEQUENCE [LARGE SCALE GENOMIC DNA]</scope>
    <source>
        <strain evidence="2 3">NBRC 102217</strain>
    </source>
</reference>
<accession>V5FF98</accession>
<feature type="transmembrane region" description="Helical" evidence="1">
    <location>
        <begin position="46"/>
        <end position="66"/>
    </location>
</feature>
<dbReference type="Proteomes" id="UP000017800">
    <property type="component" value="Unassembled WGS sequence"/>
</dbReference>
<dbReference type="GO" id="GO:0005886">
    <property type="term" value="C:plasma membrane"/>
    <property type="evidence" value="ECO:0007669"/>
    <property type="project" value="TreeGrafter"/>
</dbReference>
<dbReference type="PANTHER" id="PTHR39594:SF1">
    <property type="entry name" value="PROTEIN YCHQ"/>
    <property type="match status" value="1"/>
</dbReference>
<dbReference type="AlphaFoldDB" id="V5FF98"/>
<name>V5FF98_9VIBR</name>
<evidence type="ECO:0008006" key="4">
    <source>
        <dbReference type="Google" id="ProtNLM"/>
    </source>
</evidence>
<evidence type="ECO:0000313" key="2">
    <source>
        <dbReference type="EMBL" id="GAD88571.1"/>
    </source>
</evidence>
<comment type="caution">
    <text evidence="2">The sequence shown here is derived from an EMBL/GenBank/DDBJ whole genome shotgun (WGS) entry which is preliminary data.</text>
</comment>
<dbReference type="Pfam" id="PF04247">
    <property type="entry name" value="SirB"/>
    <property type="match status" value="1"/>
</dbReference>
<evidence type="ECO:0000313" key="3">
    <source>
        <dbReference type="Proteomes" id="UP000017800"/>
    </source>
</evidence>